<keyword evidence="5" id="KW-0547">Nucleotide-binding</keyword>
<evidence type="ECO:0000256" key="4">
    <source>
        <dbReference type="ARBA" id="ARBA00022692"/>
    </source>
</evidence>
<reference evidence="10" key="2">
    <citation type="submission" date="2020-10" db="EMBL/GenBank/DDBJ databases">
        <authorList>
            <person name="Cooper E.A."/>
            <person name="Brenton Z.W."/>
            <person name="Flinn B.S."/>
            <person name="Jenkins J."/>
            <person name="Shu S."/>
            <person name="Flowers D."/>
            <person name="Luo F."/>
            <person name="Wang Y."/>
            <person name="Xia P."/>
            <person name="Barry K."/>
            <person name="Daum C."/>
            <person name="Lipzen A."/>
            <person name="Yoshinaga Y."/>
            <person name="Schmutz J."/>
            <person name="Saski C."/>
            <person name="Vermerris W."/>
            <person name="Kresovich S."/>
        </authorList>
    </citation>
    <scope>NUCLEOTIDE SEQUENCE</scope>
</reference>
<keyword evidence="4 9" id="KW-0812">Transmembrane</keyword>
<dbReference type="InterPro" id="IPR009834">
    <property type="entry name" value="Ureide_permease"/>
</dbReference>
<keyword evidence="7 9" id="KW-1133">Transmembrane helix</keyword>
<gene>
    <name evidence="10" type="ORF">BDA96_10G141600</name>
</gene>
<keyword evidence="6" id="KW-0067">ATP-binding</keyword>
<evidence type="ECO:0000256" key="2">
    <source>
        <dbReference type="ARBA" id="ARBA00005931"/>
    </source>
</evidence>
<keyword evidence="8 9" id="KW-0472">Membrane</keyword>
<evidence type="ECO:0000256" key="1">
    <source>
        <dbReference type="ARBA" id="ARBA00004141"/>
    </source>
</evidence>
<dbReference type="PANTHER" id="PTHR31081">
    <property type="entry name" value="UREIDE PERMEASE 1-RELATED-RELATED"/>
    <property type="match status" value="1"/>
</dbReference>
<evidence type="ECO:0000256" key="6">
    <source>
        <dbReference type="ARBA" id="ARBA00022840"/>
    </source>
</evidence>
<dbReference type="InterPro" id="IPR030189">
    <property type="entry name" value="UPS_plant"/>
</dbReference>
<dbReference type="Pfam" id="PF07168">
    <property type="entry name" value="Ureide_permease"/>
    <property type="match status" value="1"/>
</dbReference>
<comment type="caution">
    <text evidence="10">The sequence shown here is derived from an EMBL/GenBank/DDBJ whole genome shotgun (WGS) entry which is preliminary data.</text>
</comment>
<evidence type="ECO:0000313" key="11">
    <source>
        <dbReference type="Proteomes" id="UP000807115"/>
    </source>
</evidence>
<dbReference type="GO" id="GO:0022857">
    <property type="term" value="F:transmembrane transporter activity"/>
    <property type="evidence" value="ECO:0007669"/>
    <property type="project" value="InterPro"/>
</dbReference>
<feature type="transmembrane region" description="Helical" evidence="9">
    <location>
        <begin position="237"/>
        <end position="259"/>
    </location>
</feature>
<comment type="subcellular location">
    <subcellularLocation>
        <location evidence="1">Membrane</location>
        <topology evidence="1">Multi-pass membrane protein</topology>
    </subcellularLocation>
</comment>
<sequence>MPVAVEDRGGTVALMPASLFLLGTWPALLTRNGNGGRLPQHIYLDYSITNLVIAVLMAVAFGQVGYSRQDFFTQLTQMQDNWPSVLIAMAGGLALSLGNLVSQYAWAFAGLSLTNVICASMTVVSGTTINYFLDGRINRAEILFPGVVCFLMAVFLGAAVHSSNAKDDEQKLSMKSADIELSSDFSDKAKLLPAPEESKNGDEEDYSASNELKPGTAEFIIQVEERRSIKVLGHRKLLGLSLVFFAGACFSLFSPAINLATNDQWRALRKGVPHLLVYTAFSLKILLE</sequence>
<evidence type="ECO:0000256" key="8">
    <source>
        <dbReference type="ARBA" id="ARBA00023136"/>
    </source>
</evidence>
<proteinExistence type="inferred from homology"/>
<name>A0A921Q3V5_SORBI</name>
<feature type="transmembrane region" description="Helical" evidence="9">
    <location>
        <begin position="82"/>
        <end position="101"/>
    </location>
</feature>
<dbReference type="GO" id="GO:0005524">
    <property type="term" value="F:ATP binding"/>
    <property type="evidence" value="ECO:0007669"/>
    <property type="project" value="UniProtKB-KW"/>
</dbReference>
<reference evidence="10" key="1">
    <citation type="journal article" date="2019" name="BMC Genomics">
        <title>A new reference genome for Sorghum bicolor reveals high levels of sequence similarity between sweet and grain genotypes: implications for the genetics of sugar metabolism.</title>
        <authorList>
            <person name="Cooper E.A."/>
            <person name="Brenton Z.W."/>
            <person name="Flinn B.S."/>
            <person name="Jenkins J."/>
            <person name="Shu S."/>
            <person name="Flowers D."/>
            <person name="Luo F."/>
            <person name="Wang Y."/>
            <person name="Xia P."/>
            <person name="Barry K."/>
            <person name="Daum C."/>
            <person name="Lipzen A."/>
            <person name="Yoshinaga Y."/>
            <person name="Schmutz J."/>
            <person name="Saski C."/>
            <person name="Vermerris W."/>
            <person name="Kresovich S."/>
        </authorList>
    </citation>
    <scope>NUCLEOTIDE SEQUENCE</scope>
</reference>
<dbReference type="EMBL" id="CM027689">
    <property type="protein sequence ID" value="KAG0513885.1"/>
    <property type="molecule type" value="Genomic_DNA"/>
</dbReference>
<protein>
    <recommendedName>
        <fullName evidence="12">Ureide permease 2</fullName>
    </recommendedName>
</protein>
<evidence type="ECO:0000313" key="10">
    <source>
        <dbReference type="EMBL" id="KAG0513885.1"/>
    </source>
</evidence>
<feature type="transmembrane region" description="Helical" evidence="9">
    <location>
        <begin position="12"/>
        <end position="30"/>
    </location>
</feature>
<dbReference type="AlphaFoldDB" id="A0A921Q3V5"/>
<dbReference type="GO" id="GO:0016020">
    <property type="term" value="C:membrane"/>
    <property type="evidence" value="ECO:0007669"/>
    <property type="project" value="UniProtKB-SubCell"/>
</dbReference>
<evidence type="ECO:0000256" key="7">
    <source>
        <dbReference type="ARBA" id="ARBA00022989"/>
    </source>
</evidence>
<feature type="transmembrane region" description="Helical" evidence="9">
    <location>
        <begin position="142"/>
        <end position="161"/>
    </location>
</feature>
<comment type="similarity">
    <text evidence="2">Belongs to the plant ureide permease (TC 2.A.7.19) family.</text>
</comment>
<organism evidence="10 11">
    <name type="scientific">Sorghum bicolor</name>
    <name type="common">Sorghum</name>
    <name type="synonym">Sorghum vulgare</name>
    <dbReference type="NCBI Taxonomy" id="4558"/>
    <lineage>
        <taxon>Eukaryota</taxon>
        <taxon>Viridiplantae</taxon>
        <taxon>Streptophyta</taxon>
        <taxon>Embryophyta</taxon>
        <taxon>Tracheophyta</taxon>
        <taxon>Spermatophyta</taxon>
        <taxon>Magnoliopsida</taxon>
        <taxon>Liliopsida</taxon>
        <taxon>Poales</taxon>
        <taxon>Poaceae</taxon>
        <taxon>PACMAD clade</taxon>
        <taxon>Panicoideae</taxon>
        <taxon>Andropogonodae</taxon>
        <taxon>Andropogoneae</taxon>
        <taxon>Sorghinae</taxon>
        <taxon>Sorghum</taxon>
    </lineage>
</organism>
<keyword evidence="3" id="KW-0813">Transport</keyword>
<dbReference type="Proteomes" id="UP000807115">
    <property type="component" value="Chromosome 10"/>
</dbReference>
<evidence type="ECO:0008006" key="12">
    <source>
        <dbReference type="Google" id="ProtNLM"/>
    </source>
</evidence>
<evidence type="ECO:0000256" key="5">
    <source>
        <dbReference type="ARBA" id="ARBA00022741"/>
    </source>
</evidence>
<accession>A0A921Q3V5</accession>
<dbReference type="PANTHER" id="PTHR31081:SF8">
    <property type="entry name" value="OS12G0503300 PROTEIN"/>
    <property type="match status" value="1"/>
</dbReference>
<feature type="transmembrane region" description="Helical" evidence="9">
    <location>
        <begin position="42"/>
        <end position="62"/>
    </location>
</feature>
<evidence type="ECO:0000256" key="3">
    <source>
        <dbReference type="ARBA" id="ARBA00022448"/>
    </source>
</evidence>
<evidence type="ECO:0000256" key="9">
    <source>
        <dbReference type="SAM" id="Phobius"/>
    </source>
</evidence>
<feature type="transmembrane region" description="Helical" evidence="9">
    <location>
        <begin position="108"/>
        <end position="130"/>
    </location>
</feature>